<feature type="compositionally biased region" description="Acidic residues" evidence="4">
    <location>
        <begin position="779"/>
        <end position="790"/>
    </location>
</feature>
<evidence type="ECO:0000313" key="5">
    <source>
        <dbReference type="EMBL" id="KAJ1255139.1"/>
    </source>
</evidence>
<dbReference type="GO" id="GO:0006887">
    <property type="term" value="P:exocytosis"/>
    <property type="evidence" value="ECO:0007669"/>
    <property type="project" value="UniProtKB-KW"/>
</dbReference>
<evidence type="ECO:0000256" key="2">
    <source>
        <dbReference type="ARBA" id="ARBA00022448"/>
    </source>
</evidence>
<name>A0A9W7XA39_9POAL</name>
<feature type="compositionally biased region" description="Acidic residues" evidence="4">
    <location>
        <begin position="40"/>
        <end position="57"/>
    </location>
</feature>
<feature type="compositionally biased region" description="Low complexity" evidence="4">
    <location>
        <begin position="26"/>
        <end position="39"/>
    </location>
</feature>
<evidence type="ECO:0000256" key="1">
    <source>
        <dbReference type="ARBA" id="ARBA00007210"/>
    </source>
</evidence>
<organism evidence="5 6">
    <name type="scientific">Paspalum vaginatum</name>
    <name type="common">seashore paspalum</name>
    <dbReference type="NCBI Taxonomy" id="158149"/>
    <lineage>
        <taxon>Eukaryota</taxon>
        <taxon>Viridiplantae</taxon>
        <taxon>Streptophyta</taxon>
        <taxon>Embryophyta</taxon>
        <taxon>Tracheophyta</taxon>
        <taxon>Spermatophyta</taxon>
        <taxon>Magnoliopsida</taxon>
        <taxon>Liliopsida</taxon>
        <taxon>Poales</taxon>
        <taxon>Poaceae</taxon>
        <taxon>PACMAD clade</taxon>
        <taxon>Panicoideae</taxon>
        <taxon>Andropogonodae</taxon>
        <taxon>Paspaleae</taxon>
        <taxon>Paspalinae</taxon>
        <taxon>Paspalum</taxon>
    </lineage>
</organism>
<dbReference type="GO" id="GO:0000145">
    <property type="term" value="C:exocyst"/>
    <property type="evidence" value="ECO:0007669"/>
    <property type="project" value="InterPro"/>
</dbReference>
<reference evidence="5 6" key="1">
    <citation type="submission" date="2022-10" db="EMBL/GenBank/DDBJ databases">
        <title>WGS assembly of Paspalum vaginatum 540-79.</title>
        <authorList>
            <person name="Sun G."/>
            <person name="Wase N."/>
            <person name="Shu S."/>
            <person name="Jenkins J."/>
            <person name="Zhou B."/>
            <person name="Torres-Rodriguez J."/>
            <person name="Chen C."/>
            <person name="Sandor L."/>
            <person name="Plott C."/>
            <person name="Yoshinga Y."/>
            <person name="Daum C."/>
            <person name="Qi P."/>
            <person name="Barry K."/>
            <person name="Lipzen A."/>
            <person name="Berry L."/>
            <person name="Pedersen C."/>
            <person name="Gottilla T."/>
            <person name="Foltz A."/>
            <person name="Yu H."/>
            <person name="O'Malley R."/>
            <person name="Zhang C."/>
            <person name="Devos K."/>
            <person name="Sigmon B."/>
            <person name="Yu B."/>
            <person name="Obata T."/>
            <person name="Schmutz J."/>
            <person name="Schnable J."/>
        </authorList>
    </citation>
    <scope>NUCLEOTIDE SEQUENCE [LARGE SCALE GENOMIC DNA]</scope>
    <source>
        <strain evidence="6">cv. 540-79</strain>
    </source>
</reference>
<evidence type="ECO:0008006" key="7">
    <source>
        <dbReference type="Google" id="ProtNLM"/>
    </source>
</evidence>
<dbReference type="OrthoDB" id="642193at2759"/>
<gene>
    <name evidence="5" type="ORF">BS78_K284100</name>
</gene>
<dbReference type="EMBL" id="MU629802">
    <property type="protein sequence ID" value="KAJ1255139.1"/>
    <property type="molecule type" value="Genomic_DNA"/>
</dbReference>
<feature type="region of interest" description="Disordered" evidence="4">
    <location>
        <begin position="740"/>
        <end position="790"/>
    </location>
</feature>
<protein>
    <recommendedName>
        <fullName evidence="7">Exocyst component Exo84 C-terminal domain-containing protein</fullName>
    </recommendedName>
</protein>
<dbReference type="GO" id="GO:0008104">
    <property type="term" value="P:intracellular protein localization"/>
    <property type="evidence" value="ECO:0007669"/>
    <property type="project" value="TreeGrafter"/>
</dbReference>
<comment type="caution">
    <text evidence="5">The sequence shown here is derived from an EMBL/GenBank/DDBJ whole genome shotgun (WGS) entry which is preliminary data.</text>
</comment>
<dbReference type="GO" id="GO:0006893">
    <property type="term" value="P:Golgi to plasma membrane transport"/>
    <property type="evidence" value="ECO:0007669"/>
    <property type="project" value="TreeGrafter"/>
</dbReference>
<dbReference type="Proteomes" id="UP001164776">
    <property type="component" value="Unassembled WGS sequence"/>
</dbReference>
<sequence>MASLRHRRGIAVAEAEEEYSDDDDSGSGTTAAGTDYTATEGEDLEEEDDEEEEEEEDHGMMHLGLHSMTAKGIQHLCSELLEIKKASEQDFRANVYLSYLSFIRMFQEAGDLDKDVHHLKRQVMAHRRLIQHLTTNCFYSIPPMLLAGGSSSGPNNHSIRTMAMEMVDVEEDLELDVLLSEHRIEQALELLELQGQEALHSSTSSSGARKRKARVADRLASVAENPRTPRAELLKALAGLCRLGDAERANHLLFNYFHTRTMRRPPPPQIKDLALMVLSSIAQASRGFVALHGHPSPYTPQLVRWAREKMEDLGNAFTEFVVRSMSMPGTGTCSCLALALEAAECAVSSCSLLVLRRLDVATEQDVVRLVVAPCLREAVAMYGRHLKEVVRLLVASDAAQADTTCCSTAASTLFLTMPQQLQVAEQQYCLLTSSGRKFVTLIQEVLEDVAWPLLNLNLEMTNDESSSSVVALQLVAELFREYMHSIVELITIPGGKEEDMNVMGEENKYMWQISILINCTTLVSLFPIVARGISSSNSDDDDAAAHQHRQQAAVDSLVSLIKEAAGQVWSCFCQHFIRDTIVVLLSSSAAANVHHTRQPQGVMMMPSLAFQTVFLRVRRLTKHAAAGTSSTSAMVKRLLQELMEAIISWLSGNLLDVHQQQVQLQQVQLDVHFLLEFAQLGGFSSEKMRSSALELLRRAAQEIISQQQGVEDEGFGWAADAAKQAVQALLIMEGSDSDGQHAAAAAAAATTSASSEEEDDEDESGGGAAKSSDELFISIEEDEEEEEDAQ</sequence>
<dbReference type="InterPro" id="IPR016159">
    <property type="entry name" value="Cullin_repeat-like_dom_sf"/>
</dbReference>
<evidence type="ECO:0000256" key="4">
    <source>
        <dbReference type="SAM" id="MobiDB-lite"/>
    </source>
</evidence>
<keyword evidence="2" id="KW-0813">Transport</keyword>
<accession>A0A9W7XA39</accession>
<evidence type="ECO:0000313" key="6">
    <source>
        <dbReference type="Proteomes" id="UP001164776"/>
    </source>
</evidence>
<dbReference type="EMBL" id="MU629802">
    <property type="protein sequence ID" value="KAJ1255140.1"/>
    <property type="molecule type" value="Genomic_DNA"/>
</dbReference>
<keyword evidence="6" id="KW-1185">Reference proteome</keyword>
<dbReference type="AlphaFoldDB" id="A0A9W7XA39"/>
<feature type="compositionally biased region" description="Acidic residues" evidence="4">
    <location>
        <begin position="755"/>
        <end position="764"/>
    </location>
</feature>
<dbReference type="PANTHER" id="PTHR21426">
    <property type="entry name" value="EXOCYST COMPLEX COMPONENT 8"/>
    <property type="match status" value="1"/>
</dbReference>
<keyword evidence="3" id="KW-0268">Exocytosis</keyword>
<dbReference type="SUPFAM" id="SSF74788">
    <property type="entry name" value="Cullin repeat-like"/>
    <property type="match status" value="1"/>
</dbReference>
<dbReference type="PANTHER" id="PTHR21426:SF13">
    <property type="entry name" value="OS08G0566700 PROTEIN"/>
    <property type="match status" value="1"/>
</dbReference>
<proteinExistence type="inferred from homology"/>
<dbReference type="InterPro" id="IPR033961">
    <property type="entry name" value="Exo84"/>
</dbReference>
<feature type="compositionally biased region" description="Low complexity" evidence="4">
    <location>
        <begin position="740"/>
        <end position="754"/>
    </location>
</feature>
<feature type="compositionally biased region" description="Acidic residues" evidence="4">
    <location>
        <begin position="14"/>
        <end position="25"/>
    </location>
</feature>
<comment type="similarity">
    <text evidence="1">Belongs to the EXO84 family.</text>
</comment>
<evidence type="ECO:0000256" key="3">
    <source>
        <dbReference type="ARBA" id="ARBA00022483"/>
    </source>
</evidence>
<feature type="region of interest" description="Disordered" evidence="4">
    <location>
        <begin position="1"/>
        <end position="58"/>
    </location>
</feature>